<evidence type="ECO:0000256" key="1">
    <source>
        <dbReference type="ARBA" id="ARBA00002371"/>
    </source>
</evidence>
<evidence type="ECO:0000256" key="8">
    <source>
        <dbReference type="ARBA" id="ARBA00023157"/>
    </source>
</evidence>
<keyword evidence="6" id="KW-0597">Phosphoprotein</keyword>
<evidence type="ECO:0000256" key="3">
    <source>
        <dbReference type="ARBA" id="ARBA00008576"/>
    </source>
</evidence>
<comment type="subcellular location">
    <subcellularLocation>
        <location evidence="2">Secreted</location>
    </subcellularLocation>
</comment>
<dbReference type="Ensembl" id="ENSSPAT00000026819.1">
    <property type="protein sequence ID" value="ENSSPAP00000026387.1"/>
    <property type="gene ID" value="ENSSPAG00000019909.1"/>
</dbReference>
<feature type="chain" id="PRO_5044592386" description="Secreted phosphoprotein 24" evidence="11">
    <location>
        <begin position="19"/>
        <end position="186"/>
    </location>
</feature>
<evidence type="ECO:0000256" key="5">
    <source>
        <dbReference type="ARBA" id="ARBA00022525"/>
    </source>
</evidence>
<evidence type="ECO:0000256" key="6">
    <source>
        <dbReference type="ARBA" id="ARBA00022553"/>
    </source>
</evidence>
<dbReference type="OrthoDB" id="9944258at2759"/>
<feature type="signal peptide" evidence="11">
    <location>
        <begin position="1"/>
        <end position="18"/>
    </location>
</feature>
<dbReference type="GeneTree" id="ENSGT00390000009001"/>
<dbReference type="RefSeq" id="XP_008299939.1">
    <property type="nucleotide sequence ID" value="XM_008301717.1"/>
</dbReference>
<dbReference type="Pfam" id="PF07448">
    <property type="entry name" value="Spp-24"/>
    <property type="match status" value="1"/>
</dbReference>
<evidence type="ECO:0000256" key="11">
    <source>
        <dbReference type="SAM" id="SignalP"/>
    </source>
</evidence>
<sequence>MKSFVILLALLQCLGCTGIPLYNSELESMAERGLGAALAQVNSVYAVGHLYRVTRGYVTRVIPMGQGTTDLLMTFGIKETECAKTSASDPQTCAFKPGFFVPSFSCSARVRTSATSAQVVSLRCGRDGSSSSSESSEEGLSRGRHQFNIPLVNRAPAPAAPAAQSGRSIQMPEVQPRGDSFTNFLV</sequence>
<comment type="similarity">
    <text evidence="3">Belongs to the SPP2 family.</text>
</comment>
<evidence type="ECO:0000256" key="7">
    <source>
        <dbReference type="ARBA" id="ARBA00022729"/>
    </source>
</evidence>
<dbReference type="Proteomes" id="UP000694891">
    <property type="component" value="Unplaced"/>
</dbReference>
<dbReference type="STRING" id="144197.ENSSPAP00000026387"/>
<gene>
    <name evidence="14" type="primary">LOC103372150</name>
</gene>
<proteinExistence type="inferred from homology"/>
<evidence type="ECO:0000313" key="13">
    <source>
        <dbReference type="Proteomes" id="UP000694891"/>
    </source>
</evidence>
<protein>
    <recommendedName>
        <fullName evidence="4">Secreted phosphoprotein 24</fullName>
    </recommendedName>
    <alternativeName>
        <fullName evidence="9">Secreted phosphoprotein 2</fullName>
    </alternativeName>
</protein>
<evidence type="ECO:0000256" key="9">
    <source>
        <dbReference type="ARBA" id="ARBA00029627"/>
    </source>
</evidence>
<dbReference type="SUPFAM" id="SSF54403">
    <property type="entry name" value="Cystatin/monellin"/>
    <property type="match status" value="1"/>
</dbReference>
<dbReference type="CTD" id="6694"/>
<keyword evidence="7 11" id="KW-0732">Signal</keyword>
<evidence type="ECO:0000256" key="4">
    <source>
        <dbReference type="ARBA" id="ARBA00020365"/>
    </source>
</evidence>
<dbReference type="AlphaFoldDB" id="A0A3B5BHW5"/>
<comment type="function">
    <text evidence="1">Could coordinate an aspect of bone turnover.</text>
</comment>
<dbReference type="InterPro" id="IPR010892">
    <property type="entry name" value="Spp-24"/>
</dbReference>
<dbReference type="PANTHER" id="PTHR15444">
    <property type="entry name" value="SECRETED PHOSPHOPROTEIN 24"/>
    <property type="match status" value="1"/>
</dbReference>
<keyword evidence="5" id="KW-0964">Secreted</keyword>
<reference evidence="14" key="2">
    <citation type="submission" date="2025-04" db="UniProtKB">
        <authorList>
            <consortium name="RefSeq"/>
        </authorList>
    </citation>
    <scope>IDENTIFICATION</scope>
</reference>
<evidence type="ECO:0000256" key="10">
    <source>
        <dbReference type="SAM" id="MobiDB-lite"/>
    </source>
</evidence>
<dbReference type="GO" id="GO:0005576">
    <property type="term" value="C:extracellular region"/>
    <property type="evidence" value="ECO:0007669"/>
    <property type="project" value="UniProtKB-SubCell"/>
</dbReference>
<dbReference type="PANTHER" id="PTHR15444:SF4">
    <property type="entry name" value="SECRETED PHOSPHOPROTEIN 24"/>
    <property type="match status" value="1"/>
</dbReference>
<reference evidence="12" key="1">
    <citation type="submission" date="2023-09" db="UniProtKB">
        <authorList>
            <consortium name="Ensembl"/>
        </authorList>
    </citation>
    <scope>IDENTIFICATION</scope>
</reference>
<organism evidence="12">
    <name type="scientific">Stegastes partitus</name>
    <name type="common">bicolor damselfish</name>
    <dbReference type="NCBI Taxonomy" id="144197"/>
    <lineage>
        <taxon>Eukaryota</taxon>
        <taxon>Metazoa</taxon>
        <taxon>Chordata</taxon>
        <taxon>Craniata</taxon>
        <taxon>Vertebrata</taxon>
        <taxon>Euteleostomi</taxon>
        <taxon>Actinopterygii</taxon>
        <taxon>Neopterygii</taxon>
        <taxon>Teleostei</taxon>
        <taxon>Neoteleostei</taxon>
        <taxon>Acanthomorphata</taxon>
        <taxon>Ovalentaria</taxon>
        <taxon>Pomacentridae</taxon>
        <taxon>Stegastes</taxon>
    </lineage>
</organism>
<dbReference type="Gene3D" id="3.10.450.10">
    <property type="match status" value="1"/>
</dbReference>
<keyword evidence="8" id="KW-1015">Disulfide bond</keyword>
<evidence type="ECO:0000313" key="12">
    <source>
        <dbReference type="Ensembl" id="ENSSPAP00000026387.1"/>
    </source>
</evidence>
<keyword evidence="13" id="KW-1185">Reference proteome</keyword>
<evidence type="ECO:0000313" key="14">
    <source>
        <dbReference type="RefSeq" id="XP_008299939.1"/>
    </source>
</evidence>
<evidence type="ECO:0000256" key="2">
    <source>
        <dbReference type="ARBA" id="ARBA00004613"/>
    </source>
</evidence>
<name>A0A3B5BHW5_9TELE</name>
<feature type="region of interest" description="Disordered" evidence="10">
    <location>
        <begin position="157"/>
        <end position="179"/>
    </location>
</feature>
<dbReference type="GO" id="GO:0046849">
    <property type="term" value="P:bone remodeling"/>
    <property type="evidence" value="ECO:0007669"/>
    <property type="project" value="InterPro"/>
</dbReference>
<dbReference type="InterPro" id="IPR046350">
    <property type="entry name" value="Cystatin_sf"/>
</dbReference>
<accession>A0A3B5BHW5</accession>